<dbReference type="PANTHER" id="PTHR43877:SF1">
    <property type="entry name" value="ACETYLTRANSFERASE"/>
    <property type="match status" value="1"/>
</dbReference>
<dbReference type="EMBL" id="RJLN01000115">
    <property type="protein sequence ID" value="RNL89126.1"/>
    <property type="molecule type" value="Genomic_DNA"/>
</dbReference>
<dbReference type="Gene3D" id="3.40.630.30">
    <property type="match status" value="1"/>
</dbReference>
<gene>
    <name evidence="4" type="ORF">EFE23_25255</name>
</gene>
<evidence type="ECO:0000256" key="2">
    <source>
        <dbReference type="ARBA" id="ARBA00023315"/>
    </source>
</evidence>
<dbReference type="Proteomes" id="UP000280698">
    <property type="component" value="Unassembled WGS sequence"/>
</dbReference>
<keyword evidence="1" id="KW-0808">Transferase</keyword>
<dbReference type="PROSITE" id="PS51186">
    <property type="entry name" value="GNAT"/>
    <property type="match status" value="1"/>
</dbReference>
<evidence type="ECO:0000259" key="3">
    <source>
        <dbReference type="PROSITE" id="PS51186"/>
    </source>
</evidence>
<feature type="domain" description="N-acetyltransferase" evidence="3">
    <location>
        <begin position="4"/>
        <end position="152"/>
    </location>
</feature>
<name>A0ABX9W9A3_9ACTN</name>
<dbReference type="CDD" id="cd04301">
    <property type="entry name" value="NAT_SF"/>
    <property type="match status" value="1"/>
</dbReference>
<evidence type="ECO:0000256" key="1">
    <source>
        <dbReference type="ARBA" id="ARBA00022679"/>
    </source>
</evidence>
<proteinExistence type="predicted"/>
<reference evidence="4 5" key="1">
    <citation type="submission" date="2018-11" db="EMBL/GenBank/DDBJ databases">
        <title>Micromonospora sp. PPF5-17, a new actinomycetes isolated from a hot spring soil.</title>
        <authorList>
            <person name="Thawai C."/>
        </authorList>
    </citation>
    <scope>NUCLEOTIDE SEQUENCE [LARGE SCALE GENOMIC DNA]</scope>
    <source>
        <strain evidence="4 5">PPF5-17</strain>
    </source>
</reference>
<keyword evidence="5" id="KW-1185">Reference proteome</keyword>
<dbReference type="InterPro" id="IPR016181">
    <property type="entry name" value="Acyl_CoA_acyltransferase"/>
</dbReference>
<accession>A0ABX9W9A3</accession>
<dbReference type="Pfam" id="PF00583">
    <property type="entry name" value="Acetyltransf_1"/>
    <property type="match status" value="1"/>
</dbReference>
<comment type="caution">
    <text evidence="4">The sequence shown here is derived from an EMBL/GenBank/DDBJ whole genome shotgun (WGS) entry which is preliminary data.</text>
</comment>
<sequence>MVDLLIRPARPEEAGELTELALRSKAHWGYDEEFLTRCRAELTLTATDIAERQVTVAERNGRVVGLAVLAGGPPEPELDMLFVDPPAIGTGVGRVLFQHVVSAARAAGARTLWIEADPGAEAFYRRVGAVAAGTSISPSTGRKLPRLRRDLRPGHD</sequence>
<dbReference type="InterPro" id="IPR000182">
    <property type="entry name" value="GNAT_dom"/>
</dbReference>
<dbReference type="PANTHER" id="PTHR43877">
    <property type="entry name" value="AMINOALKYLPHOSPHONATE N-ACETYLTRANSFERASE-RELATED-RELATED"/>
    <property type="match status" value="1"/>
</dbReference>
<dbReference type="InterPro" id="IPR050832">
    <property type="entry name" value="Bact_Acetyltransf"/>
</dbReference>
<keyword evidence="2" id="KW-0012">Acyltransferase</keyword>
<evidence type="ECO:0000313" key="5">
    <source>
        <dbReference type="Proteomes" id="UP000280698"/>
    </source>
</evidence>
<protein>
    <submittedName>
        <fullName evidence="4">GNAT family N-acetyltransferase</fullName>
    </submittedName>
</protein>
<organism evidence="4 5">
    <name type="scientific">Micromonospora solifontis</name>
    <dbReference type="NCBI Taxonomy" id="2487138"/>
    <lineage>
        <taxon>Bacteria</taxon>
        <taxon>Bacillati</taxon>
        <taxon>Actinomycetota</taxon>
        <taxon>Actinomycetes</taxon>
        <taxon>Micromonosporales</taxon>
        <taxon>Micromonosporaceae</taxon>
        <taxon>Micromonospora</taxon>
    </lineage>
</organism>
<evidence type="ECO:0000313" key="4">
    <source>
        <dbReference type="EMBL" id="RNL89126.1"/>
    </source>
</evidence>
<dbReference type="SUPFAM" id="SSF55729">
    <property type="entry name" value="Acyl-CoA N-acyltransferases (Nat)"/>
    <property type="match status" value="1"/>
</dbReference>